<evidence type="ECO:0000313" key="3">
    <source>
        <dbReference type="Proteomes" id="UP001178461"/>
    </source>
</evidence>
<dbReference type="AlphaFoldDB" id="A0AA35NXQ4"/>
<reference evidence="2" key="1">
    <citation type="submission" date="2022-12" db="EMBL/GenBank/DDBJ databases">
        <authorList>
            <person name="Alioto T."/>
            <person name="Alioto T."/>
            <person name="Gomez Garrido J."/>
        </authorList>
    </citation>
    <scope>NUCLEOTIDE SEQUENCE</scope>
</reference>
<keyword evidence="3" id="KW-1185">Reference proteome</keyword>
<gene>
    <name evidence="2" type="ORF">PODLI_1B018579</name>
</gene>
<dbReference type="EMBL" id="OX395127">
    <property type="protein sequence ID" value="CAI5768161.1"/>
    <property type="molecule type" value="Genomic_DNA"/>
</dbReference>
<feature type="compositionally biased region" description="Polar residues" evidence="1">
    <location>
        <begin position="1"/>
        <end position="10"/>
    </location>
</feature>
<organism evidence="2 3">
    <name type="scientific">Podarcis lilfordi</name>
    <name type="common">Lilford's wall lizard</name>
    <dbReference type="NCBI Taxonomy" id="74358"/>
    <lineage>
        <taxon>Eukaryota</taxon>
        <taxon>Metazoa</taxon>
        <taxon>Chordata</taxon>
        <taxon>Craniata</taxon>
        <taxon>Vertebrata</taxon>
        <taxon>Euteleostomi</taxon>
        <taxon>Lepidosauria</taxon>
        <taxon>Squamata</taxon>
        <taxon>Bifurcata</taxon>
        <taxon>Unidentata</taxon>
        <taxon>Episquamata</taxon>
        <taxon>Laterata</taxon>
        <taxon>Lacertibaenia</taxon>
        <taxon>Lacertidae</taxon>
        <taxon>Podarcis</taxon>
    </lineage>
</organism>
<feature type="region of interest" description="Disordered" evidence="1">
    <location>
        <begin position="62"/>
        <end position="83"/>
    </location>
</feature>
<protein>
    <submittedName>
        <fullName evidence="2">Uncharacterized protein</fullName>
    </submittedName>
</protein>
<feature type="region of interest" description="Disordered" evidence="1">
    <location>
        <begin position="1"/>
        <end position="24"/>
    </location>
</feature>
<dbReference type="Proteomes" id="UP001178461">
    <property type="component" value="Chromosome 2"/>
</dbReference>
<evidence type="ECO:0000313" key="2">
    <source>
        <dbReference type="EMBL" id="CAI5768161.1"/>
    </source>
</evidence>
<sequence length="138" mass="15121">MAQLKATRSSPHLEPGQAQAPDSAQLVLVAGEPVQTGALQNQAPDLVQMPPEAKDLVRTETPLVLSPSPSPRPSQGGTSTARSIHKMKCRVCACTRRNFELLRMHKQRNPEVTNSGTSRFATVHNMKFCYPKATYLEV</sequence>
<name>A0AA35NXQ4_9SAUR</name>
<accession>A0AA35NXQ4</accession>
<evidence type="ECO:0000256" key="1">
    <source>
        <dbReference type="SAM" id="MobiDB-lite"/>
    </source>
</evidence>
<proteinExistence type="predicted"/>